<dbReference type="Proteomes" id="UP000501063">
    <property type="component" value="Plasmid pPniHBP1_2"/>
</dbReference>
<sequence>MNSSKTPHVVRRMPYWENPPEPGQDLRELQWGVLEVLSDNSVQFVKTEPDPQALQALIDEIESMSNQE</sequence>
<dbReference type="AlphaFoldDB" id="A0A6G6J7Y5"/>
<evidence type="ECO:0000313" key="2">
    <source>
        <dbReference type="EMBL" id="QIE91180.1"/>
    </source>
</evidence>
<gene>
    <name evidence="2" type="ORF">G5B91_33030</name>
</gene>
<protein>
    <submittedName>
        <fullName evidence="2">Uncharacterized protein</fullName>
    </submittedName>
</protein>
<dbReference type="RefSeq" id="WP_024766583.1">
    <property type="nucleotide sequence ID" value="NZ_CP049141.1"/>
</dbReference>
<evidence type="ECO:0000256" key="1">
    <source>
        <dbReference type="SAM" id="MobiDB-lite"/>
    </source>
</evidence>
<accession>A0A6G6J7Y5</accession>
<evidence type="ECO:0000313" key="3">
    <source>
        <dbReference type="Proteomes" id="UP000501063"/>
    </source>
</evidence>
<reference evidence="2 3" key="1">
    <citation type="submission" date="2020-02" db="EMBL/GenBank/DDBJ databases">
        <title>Integrative conjugative elements (ICEs) and plasmids drive adaptation of Pseudomonas nitroreducens strain HBP1 to wastewater environment.</title>
        <authorList>
            <person name="Sentchilo V."/>
            <person name="Carraro N."/>
            <person name="Bertelli C."/>
            <person name="van der Meer J.R."/>
        </authorList>
    </citation>
    <scope>NUCLEOTIDE SEQUENCE [LARGE SCALE GENOMIC DNA]</scope>
    <source>
        <strain evidence="2 3">HBP1</strain>
        <plasmid evidence="3">ppnihbp1_2</plasmid>
    </source>
</reference>
<dbReference type="KEGG" id="pnt:G5B91_33030"/>
<feature type="region of interest" description="Disordered" evidence="1">
    <location>
        <begin position="1"/>
        <end position="21"/>
    </location>
</feature>
<organism evidence="2 3">
    <name type="scientific">Pseudomonas nitroreducens</name>
    <dbReference type="NCBI Taxonomy" id="46680"/>
    <lineage>
        <taxon>Bacteria</taxon>
        <taxon>Pseudomonadati</taxon>
        <taxon>Pseudomonadota</taxon>
        <taxon>Gammaproteobacteria</taxon>
        <taxon>Pseudomonadales</taxon>
        <taxon>Pseudomonadaceae</taxon>
        <taxon>Pseudomonas</taxon>
    </lineage>
</organism>
<proteinExistence type="predicted"/>
<keyword evidence="2" id="KW-0614">Plasmid</keyword>
<name>A0A6G6J7Y5_PSENT</name>
<dbReference type="EMBL" id="CP049141">
    <property type="protein sequence ID" value="QIE91180.1"/>
    <property type="molecule type" value="Genomic_DNA"/>
</dbReference>
<geneLocation type="plasmid" evidence="3">
    <name>ppnihbp1_2</name>
</geneLocation>